<protein>
    <submittedName>
        <fullName evidence="1">Uncharacterized protein</fullName>
    </submittedName>
</protein>
<evidence type="ECO:0000313" key="1">
    <source>
        <dbReference type="EMBL" id="CAH0058316.1"/>
    </source>
</evidence>
<proteinExistence type="predicted"/>
<dbReference type="EMBL" id="CABFOC020000082">
    <property type="protein sequence ID" value="CAH0058316.1"/>
    <property type="molecule type" value="Genomic_DNA"/>
</dbReference>
<sequence>MEDRARPFYLFHLEWRQEIQEMVSQNQEGSGIDMDALKDISYINVRTTWEGYGIWDDARWKHLPGMRWRL</sequence>
<accession>A0A9N9ZMV7</accession>
<evidence type="ECO:0000313" key="2">
    <source>
        <dbReference type="Proteomes" id="UP000775872"/>
    </source>
</evidence>
<reference evidence="1 2" key="2">
    <citation type="submission" date="2021-10" db="EMBL/GenBank/DDBJ databases">
        <authorList>
            <person name="Piombo E."/>
        </authorList>
    </citation>
    <scope>NUCLEOTIDE SEQUENCE [LARGE SCALE GENOMIC DNA]</scope>
</reference>
<organism evidence="1 2">
    <name type="scientific">Clonostachys solani</name>
    <dbReference type="NCBI Taxonomy" id="160281"/>
    <lineage>
        <taxon>Eukaryota</taxon>
        <taxon>Fungi</taxon>
        <taxon>Dikarya</taxon>
        <taxon>Ascomycota</taxon>
        <taxon>Pezizomycotina</taxon>
        <taxon>Sordariomycetes</taxon>
        <taxon>Hypocreomycetidae</taxon>
        <taxon>Hypocreales</taxon>
        <taxon>Bionectriaceae</taxon>
        <taxon>Clonostachys</taxon>
    </lineage>
</organism>
<name>A0A9N9ZMV7_9HYPO</name>
<comment type="caution">
    <text evidence="1">The sequence shown here is derived from an EMBL/GenBank/DDBJ whole genome shotgun (WGS) entry which is preliminary data.</text>
</comment>
<dbReference type="AlphaFoldDB" id="A0A9N9ZMV7"/>
<keyword evidence="2" id="KW-1185">Reference proteome</keyword>
<dbReference type="Proteomes" id="UP000775872">
    <property type="component" value="Unassembled WGS sequence"/>
</dbReference>
<gene>
    <name evidence="1" type="ORF">CSOL1703_00008795</name>
</gene>
<reference evidence="2" key="1">
    <citation type="submission" date="2019-06" db="EMBL/GenBank/DDBJ databases">
        <authorList>
            <person name="Broberg M."/>
        </authorList>
    </citation>
    <scope>NUCLEOTIDE SEQUENCE [LARGE SCALE GENOMIC DNA]</scope>
</reference>